<comment type="subcellular location">
    <subcellularLocation>
        <location evidence="1">Peroxisome membrane</location>
        <topology evidence="1">Multi-pass membrane protein</topology>
    </subcellularLocation>
</comment>
<evidence type="ECO:0008006" key="14">
    <source>
        <dbReference type="Google" id="ProtNLM"/>
    </source>
</evidence>
<reference evidence="13" key="1">
    <citation type="submission" date="2023-01" db="EMBL/GenBank/DDBJ databases">
        <title>Key to firefly adult light organ development and bioluminescence: homeobox transcription factors regulate luciferase expression and transportation to peroxisome.</title>
        <authorList>
            <person name="Fu X."/>
        </authorList>
    </citation>
    <scope>NUCLEOTIDE SEQUENCE [LARGE SCALE GENOMIC DNA]</scope>
</reference>
<dbReference type="GO" id="GO:0005347">
    <property type="term" value="F:ATP transmembrane transporter activity"/>
    <property type="evidence" value="ECO:0007669"/>
    <property type="project" value="TreeGrafter"/>
</dbReference>
<protein>
    <recommendedName>
        <fullName evidence="14">Peroxisomal membrane protein PMP34</fullName>
    </recommendedName>
</protein>
<keyword evidence="5" id="KW-0677">Repeat</keyword>
<dbReference type="GO" id="GO:0005778">
    <property type="term" value="C:peroxisomal membrane"/>
    <property type="evidence" value="ECO:0007669"/>
    <property type="project" value="UniProtKB-SubCell"/>
</dbReference>
<feature type="transmembrane region" description="Helical" evidence="11">
    <location>
        <begin position="6"/>
        <end position="30"/>
    </location>
</feature>
<sequence length="282" mass="30895">MSVQSILSYETCVHAIAGAAGSVFAMTTFYPLDTIRFRKQIEDVNKDNNSTLKALKKLLETEGLSSLYTGISPVLISLGTSNFVYFYTFHGLKTLLKSSVKNDLVIGILAGITNVFLTTPLWVVNSRLKVKKQVPYSGLMDGLTHITKTEGFGALWSGIQPSLMLVINPALQFAVYEALKRNVSSKTSIAVFLMGALSKAVSTIATYPLQLAQTRQRYGKEGKVNAAALLLSIVKKGGLPALYKGLEAKLLQTVLTAALMFVAYEKIFRFVVMILMQKPKIR</sequence>
<dbReference type="InterPro" id="IPR023395">
    <property type="entry name" value="MCP_dom_sf"/>
</dbReference>
<dbReference type="GO" id="GO:0051724">
    <property type="term" value="F:NAD transmembrane transporter activity"/>
    <property type="evidence" value="ECO:0007669"/>
    <property type="project" value="TreeGrafter"/>
</dbReference>
<dbReference type="GO" id="GO:0080122">
    <property type="term" value="F:AMP transmembrane transporter activity"/>
    <property type="evidence" value="ECO:0007669"/>
    <property type="project" value="TreeGrafter"/>
</dbReference>
<dbReference type="SUPFAM" id="SSF103506">
    <property type="entry name" value="Mitochondrial carrier"/>
    <property type="match status" value="1"/>
</dbReference>
<dbReference type="InterPro" id="IPR018108">
    <property type="entry name" value="MCP_transmembrane"/>
</dbReference>
<proteinExistence type="inferred from homology"/>
<evidence type="ECO:0000256" key="7">
    <source>
        <dbReference type="ARBA" id="ARBA00023136"/>
    </source>
</evidence>
<feature type="transmembrane region" description="Helical" evidence="11">
    <location>
        <begin position="66"/>
        <end position="85"/>
    </location>
</feature>
<evidence type="ECO:0000256" key="6">
    <source>
        <dbReference type="ARBA" id="ARBA00022989"/>
    </source>
</evidence>
<feature type="repeat" description="Solcar" evidence="9">
    <location>
        <begin position="9"/>
        <end position="95"/>
    </location>
</feature>
<gene>
    <name evidence="12" type="ORF">RN001_002047</name>
</gene>
<dbReference type="GO" id="GO:0015230">
    <property type="term" value="F:FAD transmembrane transporter activity"/>
    <property type="evidence" value="ECO:0007669"/>
    <property type="project" value="TreeGrafter"/>
</dbReference>
<name>A0AAN7PLW6_9COLE</name>
<evidence type="ECO:0000256" key="11">
    <source>
        <dbReference type="SAM" id="Phobius"/>
    </source>
</evidence>
<feature type="transmembrane region" description="Helical" evidence="11">
    <location>
        <begin position="189"/>
        <end position="209"/>
    </location>
</feature>
<keyword evidence="8" id="KW-0576">Peroxisome</keyword>
<keyword evidence="6 11" id="KW-1133">Transmembrane helix</keyword>
<keyword evidence="7 9" id="KW-0472">Membrane</keyword>
<feature type="repeat" description="Solcar" evidence="9">
    <location>
        <begin position="186"/>
        <end position="270"/>
    </location>
</feature>
<dbReference type="InterPro" id="IPR052217">
    <property type="entry name" value="Mito/Peroxisomal_Carrier"/>
</dbReference>
<dbReference type="PANTHER" id="PTHR45939">
    <property type="entry name" value="PEROXISOMAL MEMBRANE PROTEIN PMP34-RELATED"/>
    <property type="match status" value="1"/>
</dbReference>
<evidence type="ECO:0000256" key="2">
    <source>
        <dbReference type="ARBA" id="ARBA00006375"/>
    </source>
</evidence>
<evidence type="ECO:0000313" key="13">
    <source>
        <dbReference type="Proteomes" id="UP001353858"/>
    </source>
</evidence>
<dbReference type="GO" id="GO:0015228">
    <property type="term" value="F:coenzyme A transmembrane transporter activity"/>
    <property type="evidence" value="ECO:0007669"/>
    <property type="project" value="TreeGrafter"/>
</dbReference>
<feature type="transmembrane region" description="Helical" evidence="11">
    <location>
        <begin position="105"/>
        <end position="124"/>
    </location>
</feature>
<feature type="repeat" description="Solcar" evidence="9">
    <location>
        <begin position="98"/>
        <end position="182"/>
    </location>
</feature>
<evidence type="ECO:0000313" key="12">
    <source>
        <dbReference type="EMBL" id="KAK4885776.1"/>
    </source>
</evidence>
<dbReference type="PROSITE" id="PS50920">
    <property type="entry name" value="SOLCAR"/>
    <property type="match status" value="3"/>
</dbReference>
<evidence type="ECO:0000256" key="3">
    <source>
        <dbReference type="ARBA" id="ARBA00022448"/>
    </source>
</evidence>
<dbReference type="GO" id="GO:0015217">
    <property type="term" value="F:ADP transmembrane transporter activity"/>
    <property type="evidence" value="ECO:0007669"/>
    <property type="project" value="TreeGrafter"/>
</dbReference>
<comment type="caution">
    <text evidence="12">The sequence shown here is derived from an EMBL/GenBank/DDBJ whole genome shotgun (WGS) entry which is preliminary data.</text>
</comment>
<feature type="transmembrane region" description="Helical" evidence="11">
    <location>
        <begin position="250"/>
        <end position="276"/>
    </location>
</feature>
<accession>A0AAN7PLW6</accession>
<dbReference type="Pfam" id="PF00153">
    <property type="entry name" value="Mito_carr"/>
    <property type="match status" value="3"/>
</dbReference>
<dbReference type="EMBL" id="JARPUR010000001">
    <property type="protein sequence ID" value="KAK4885776.1"/>
    <property type="molecule type" value="Genomic_DNA"/>
</dbReference>
<dbReference type="AlphaFoldDB" id="A0AAN7PLW6"/>
<dbReference type="Proteomes" id="UP001353858">
    <property type="component" value="Unassembled WGS sequence"/>
</dbReference>
<evidence type="ECO:0000256" key="5">
    <source>
        <dbReference type="ARBA" id="ARBA00022737"/>
    </source>
</evidence>
<dbReference type="GO" id="GO:0044610">
    <property type="term" value="F:FMN transmembrane transporter activity"/>
    <property type="evidence" value="ECO:0007669"/>
    <property type="project" value="TreeGrafter"/>
</dbReference>
<evidence type="ECO:0000256" key="1">
    <source>
        <dbReference type="ARBA" id="ARBA00004585"/>
    </source>
</evidence>
<dbReference type="Gene3D" id="1.50.40.10">
    <property type="entry name" value="Mitochondrial carrier domain"/>
    <property type="match status" value="1"/>
</dbReference>
<evidence type="ECO:0000256" key="8">
    <source>
        <dbReference type="ARBA" id="ARBA00023140"/>
    </source>
</evidence>
<keyword evidence="3 10" id="KW-0813">Transport</keyword>
<comment type="similarity">
    <text evidence="2 10">Belongs to the mitochondrial carrier (TC 2.A.29) family.</text>
</comment>
<evidence type="ECO:0000256" key="4">
    <source>
        <dbReference type="ARBA" id="ARBA00022692"/>
    </source>
</evidence>
<evidence type="ECO:0000256" key="9">
    <source>
        <dbReference type="PROSITE-ProRule" id="PRU00282"/>
    </source>
</evidence>
<dbReference type="PANTHER" id="PTHR45939:SF5">
    <property type="entry name" value="PEROXISOMAL MEMBRANE PROTEIN PMP34"/>
    <property type="match status" value="1"/>
</dbReference>
<evidence type="ECO:0000256" key="10">
    <source>
        <dbReference type="RuleBase" id="RU000488"/>
    </source>
</evidence>
<keyword evidence="4 9" id="KW-0812">Transmembrane</keyword>
<organism evidence="12 13">
    <name type="scientific">Aquatica leii</name>
    <dbReference type="NCBI Taxonomy" id="1421715"/>
    <lineage>
        <taxon>Eukaryota</taxon>
        <taxon>Metazoa</taxon>
        <taxon>Ecdysozoa</taxon>
        <taxon>Arthropoda</taxon>
        <taxon>Hexapoda</taxon>
        <taxon>Insecta</taxon>
        <taxon>Pterygota</taxon>
        <taxon>Neoptera</taxon>
        <taxon>Endopterygota</taxon>
        <taxon>Coleoptera</taxon>
        <taxon>Polyphaga</taxon>
        <taxon>Elateriformia</taxon>
        <taxon>Elateroidea</taxon>
        <taxon>Lampyridae</taxon>
        <taxon>Luciolinae</taxon>
        <taxon>Aquatica</taxon>
    </lineage>
</organism>
<keyword evidence="13" id="KW-1185">Reference proteome</keyword>